<dbReference type="PANTHER" id="PTHR43792">
    <property type="entry name" value="GNAT FAMILY, PUTATIVE (AFU_ORTHOLOGUE AFUA_3G00765)-RELATED-RELATED"/>
    <property type="match status" value="1"/>
</dbReference>
<dbReference type="InterPro" id="IPR000182">
    <property type="entry name" value="GNAT_dom"/>
</dbReference>
<dbReference type="RefSeq" id="WP_198112096.1">
    <property type="nucleotide sequence ID" value="NZ_JAEDAK010000011.1"/>
</dbReference>
<dbReference type="Proteomes" id="UP000613266">
    <property type="component" value="Unassembled WGS sequence"/>
</dbReference>
<evidence type="ECO:0000313" key="3">
    <source>
        <dbReference type="Proteomes" id="UP000613266"/>
    </source>
</evidence>
<accession>A0A931NHK4</accession>
<keyword evidence="3" id="KW-1185">Reference proteome</keyword>
<reference evidence="2" key="1">
    <citation type="submission" date="2020-12" db="EMBL/GenBank/DDBJ databases">
        <title>The genome sequence of Inhella sp. 1Y17.</title>
        <authorList>
            <person name="Liu Y."/>
        </authorList>
    </citation>
    <scope>NUCLEOTIDE SEQUENCE</scope>
    <source>
        <strain evidence="2">1Y17</strain>
    </source>
</reference>
<dbReference type="InterPro" id="IPR016181">
    <property type="entry name" value="Acyl_CoA_acyltransferase"/>
</dbReference>
<dbReference type="Pfam" id="PF13302">
    <property type="entry name" value="Acetyltransf_3"/>
    <property type="match status" value="1"/>
</dbReference>
<dbReference type="Gene3D" id="3.40.630.30">
    <property type="match status" value="1"/>
</dbReference>
<dbReference type="GO" id="GO:0016747">
    <property type="term" value="F:acyltransferase activity, transferring groups other than amino-acyl groups"/>
    <property type="evidence" value="ECO:0007669"/>
    <property type="project" value="InterPro"/>
</dbReference>
<organism evidence="2 3">
    <name type="scientific">Inhella proteolytica</name>
    <dbReference type="NCBI Taxonomy" id="2795029"/>
    <lineage>
        <taxon>Bacteria</taxon>
        <taxon>Pseudomonadati</taxon>
        <taxon>Pseudomonadota</taxon>
        <taxon>Betaproteobacteria</taxon>
        <taxon>Burkholderiales</taxon>
        <taxon>Sphaerotilaceae</taxon>
        <taxon>Inhella</taxon>
    </lineage>
</organism>
<dbReference type="InterPro" id="IPR051531">
    <property type="entry name" value="N-acetyltransferase"/>
</dbReference>
<dbReference type="AlphaFoldDB" id="A0A931NHK4"/>
<dbReference type="SUPFAM" id="SSF55729">
    <property type="entry name" value="Acyl-CoA N-acyltransferases (Nat)"/>
    <property type="match status" value="1"/>
</dbReference>
<protein>
    <submittedName>
        <fullName evidence="2">GNAT family N-acetyltransferase</fullName>
    </submittedName>
</protein>
<feature type="domain" description="N-acetyltransferase" evidence="1">
    <location>
        <begin position="21"/>
        <end position="167"/>
    </location>
</feature>
<comment type="caution">
    <text evidence="2">The sequence shown here is derived from an EMBL/GenBank/DDBJ whole genome shotgun (WGS) entry which is preliminary data.</text>
</comment>
<evidence type="ECO:0000259" key="1">
    <source>
        <dbReference type="PROSITE" id="PS51186"/>
    </source>
</evidence>
<proteinExistence type="predicted"/>
<dbReference type="PROSITE" id="PS51186">
    <property type="entry name" value="GNAT"/>
    <property type="match status" value="1"/>
</dbReference>
<evidence type="ECO:0000313" key="2">
    <source>
        <dbReference type="EMBL" id="MBH9578326.1"/>
    </source>
</evidence>
<name>A0A931NHK4_9BURK</name>
<sequence length="172" mass="19109">MSPIETPRLRLQPMGLQHAPFMLRLLNEPSWLQFVGDRGVRSLTDAERYIREGPMASVERHGFGFGVAECRRSGQALGMCGLTQRDYLDAPDIGFAFLPEHCGQGLAHEAAAATLQHGLQVLKLPRILATTRDENLASQKLLTKLGLRFERHFPHPDGSRQLRLYAIAGPAD</sequence>
<dbReference type="PANTHER" id="PTHR43792:SF1">
    <property type="entry name" value="N-ACETYLTRANSFERASE DOMAIN-CONTAINING PROTEIN"/>
    <property type="match status" value="1"/>
</dbReference>
<gene>
    <name evidence="2" type="ORF">I7X39_15655</name>
</gene>
<dbReference type="EMBL" id="JAEDAK010000011">
    <property type="protein sequence ID" value="MBH9578326.1"/>
    <property type="molecule type" value="Genomic_DNA"/>
</dbReference>